<evidence type="ECO:0000313" key="3">
    <source>
        <dbReference type="Proteomes" id="UP000546642"/>
    </source>
</evidence>
<dbReference type="AlphaFoldDB" id="A0A7W9YJ14"/>
<dbReference type="Pfam" id="PF13091">
    <property type="entry name" value="PLDc_2"/>
    <property type="match status" value="1"/>
</dbReference>
<dbReference type="SUPFAM" id="SSF56024">
    <property type="entry name" value="Phospholipase D/nuclease"/>
    <property type="match status" value="1"/>
</dbReference>
<evidence type="ECO:0000259" key="1">
    <source>
        <dbReference type="PROSITE" id="PS50035"/>
    </source>
</evidence>
<dbReference type="Gene3D" id="3.30.870.10">
    <property type="entry name" value="Endonuclease Chain A"/>
    <property type="match status" value="1"/>
</dbReference>
<dbReference type="GO" id="GO:0032049">
    <property type="term" value="P:cardiolipin biosynthetic process"/>
    <property type="evidence" value="ECO:0007669"/>
    <property type="project" value="UniProtKB-ARBA"/>
</dbReference>
<dbReference type="GO" id="GO:0030572">
    <property type="term" value="F:phosphatidyltransferase activity"/>
    <property type="evidence" value="ECO:0007669"/>
    <property type="project" value="UniProtKB-ARBA"/>
</dbReference>
<accession>A0A7W9YJ14</accession>
<dbReference type="PANTHER" id="PTHR21248">
    <property type="entry name" value="CARDIOLIPIN SYNTHASE"/>
    <property type="match status" value="1"/>
</dbReference>
<dbReference type="PANTHER" id="PTHR21248:SF22">
    <property type="entry name" value="PHOSPHOLIPASE D"/>
    <property type="match status" value="1"/>
</dbReference>
<gene>
    <name evidence="2" type="ORF">HNR23_003047</name>
</gene>
<dbReference type="CDD" id="cd09132">
    <property type="entry name" value="PLDc_unchar4"/>
    <property type="match status" value="1"/>
</dbReference>
<organism evidence="2 3">
    <name type="scientific">Nocardiopsis mwathae</name>
    <dbReference type="NCBI Taxonomy" id="1472723"/>
    <lineage>
        <taxon>Bacteria</taxon>
        <taxon>Bacillati</taxon>
        <taxon>Actinomycetota</taxon>
        <taxon>Actinomycetes</taxon>
        <taxon>Streptosporangiales</taxon>
        <taxon>Nocardiopsidaceae</taxon>
        <taxon>Nocardiopsis</taxon>
    </lineage>
</organism>
<proteinExistence type="predicted"/>
<sequence>MPAALAEVAQELAPGHAAAWARVLEEASGPSAAGLTAHLLASRPGYGLAPLADRLVAAWAGSPDTPGSAVALALLAASHVSERTADRRGDVVITGPSVADVPTRLTSAVVAEVIGKAERELLIVSYAAYRADGVMDALAAAAGRGVRINVVLEDATGAVDAFARVAGLADFWRWPREHRGADGRASLHAKVIAADHRVALIGSANLTGHAMNENIEVGVLVHDPDTVRRIVGHFRALMRGDARMLVPAAGA</sequence>
<feature type="domain" description="PLD phosphodiesterase" evidence="1">
    <location>
        <begin position="183"/>
        <end position="210"/>
    </location>
</feature>
<keyword evidence="3" id="KW-1185">Reference proteome</keyword>
<dbReference type="PROSITE" id="PS50035">
    <property type="entry name" value="PLD"/>
    <property type="match status" value="1"/>
</dbReference>
<dbReference type="EMBL" id="JACHDS010000001">
    <property type="protein sequence ID" value="MBB6172987.1"/>
    <property type="molecule type" value="Genomic_DNA"/>
</dbReference>
<dbReference type="InterPro" id="IPR025202">
    <property type="entry name" value="PLD-like_dom"/>
</dbReference>
<reference evidence="2 3" key="1">
    <citation type="submission" date="2020-08" db="EMBL/GenBank/DDBJ databases">
        <title>Sequencing the genomes of 1000 actinobacteria strains.</title>
        <authorList>
            <person name="Klenk H.-P."/>
        </authorList>
    </citation>
    <scope>NUCLEOTIDE SEQUENCE [LARGE SCALE GENOMIC DNA]</scope>
    <source>
        <strain evidence="2 3">DSM 46659</strain>
    </source>
</reference>
<comment type="caution">
    <text evidence="2">The sequence shown here is derived from an EMBL/GenBank/DDBJ whole genome shotgun (WGS) entry which is preliminary data.</text>
</comment>
<dbReference type="InterPro" id="IPR047955">
    <property type="entry name" value="DrmC-like"/>
</dbReference>
<name>A0A7W9YJ14_9ACTN</name>
<dbReference type="NCBIfam" id="NF038319">
    <property type="entry name" value="DISARM_DrmC_I"/>
    <property type="match status" value="1"/>
</dbReference>
<dbReference type="RefSeq" id="WP_184076201.1">
    <property type="nucleotide sequence ID" value="NZ_JACHDS010000001.1"/>
</dbReference>
<dbReference type="InterPro" id="IPR001736">
    <property type="entry name" value="PLipase_D/transphosphatidylase"/>
</dbReference>
<evidence type="ECO:0000313" key="2">
    <source>
        <dbReference type="EMBL" id="MBB6172987.1"/>
    </source>
</evidence>
<protein>
    <submittedName>
        <fullName evidence="2">Phosphatidylserine/phosphatidylglycerophosphate/ cardiolipin synthase-like enzyme</fullName>
    </submittedName>
</protein>
<dbReference type="Proteomes" id="UP000546642">
    <property type="component" value="Unassembled WGS sequence"/>
</dbReference>